<protein>
    <submittedName>
        <fullName evidence="1">Uncharacterized protein</fullName>
    </submittedName>
</protein>
<name>A0A1E7YRL2_9PROT</name>
<accession>A0A1E7YRL2</accession>
<proteinExistence type="predicted"/>
<dbReference type="EMBL" id="LZYH01001172">
    <property type="protein sequence ID" value="OFC40060.1"/>
    <property type="molecule type" value="Genomic_DNA"/>
</dbReference>
<organism evidence="1 2">
    <name type="scientific">Acidithiobacillus caldus</name>
    <dbReference type="NCBI Taxonomy" id="33059"/>
    <lineage>
        <taxon>Bacteria</taxon>
        <taxon>Pseudomonadati</taxon>
        <taxon>Pseudomonadota</taxon>
        <taxon>Acidithiobacillia</taxon>
        <taxon>Acidithiobacillales</taxon>
        <taxon>Acidithiobacillaceae</taxon>
        <taxon>Acidithiobacillus</taxon>
    </lineage>
</organism>
<reference evidence="1 2" key="1">
    <citation type="submission" date="2016-06" db="EMBL/GenBank/DDBJ databases">
        <title>Gene turnover analysis identifies the evolutionary adaptation of the extremophile Acidithiobacillus caldus.</title>
        <authorList>
            <person name="Zhang X."/>
        </authorList>
    </citation>
    <scope>NUCLEOTIDE SEQUENCE [LARGE SCALE GENOMIC DNA]</scope>
    <source>
        <strain evidence="1 2">S1</strain>
    </source>
</reference>
<evidence type="ECO:0000313" key="1">
    <source>
        <dbReference type="EMBL" id="OFC40060.1"/>
    </source>
</evidence>
<comment type="caution">
    <text evidence="1">The sequence shown here is derived from an EMBL/GenBank/DDBJ whole genome shotgun (WGS) entry which is preliminary data.</text>
</comment>
<gene>
    <name evidence="1" type="ORF">BAE30_16680</name>
</gene>
<dbReference type="Proteomes" id="UP000175707">
    <property type="component" value="Unassembled WGS sequence"/>
</dbReference>
<evidence type="ECO:0000313" key="2">
    <source>
        <dbReference type="Proteomes" id="UP000175707"/>
    </source>
</evidence>
<dbReference type="AlphaFoldDB" id="A0A1E7YRL2"/>
<sequence>MTSIMGDAVGGVPPFKDVIWRGWGILAMGSGRREGPTMLHFPERIAIKTMANELTEAGAR</sequence>